<feature type="domain" description="SWIM-type" evidence="2">
    <location>
        <begin position="78"/>
        <end position="117"/>
    </location>
</feature>
<dbReference type="InterPro" id="IPR041657">
    <property type="entry name" value="HTH_17"/>
</dbReference>
<keyword evidence="4" id="KW-1185">Reference proteome</keyword>
<dbReference type="Pfam" id="PF12728">
    <property type="entry name" value="HTH_17"/>
    <property type="match status" value="1"/>
</dbReference>
<dbReference type="SUPFAM" id="SSF46955">
    <property type="entry name" value="Putative DNA-binding domain"/>
    <property type="match status" value="1"/>
</dbReference>
<dbReference type="InterPro" id="IPR009061">
    <property type="entry name" value="DNA-bd_dom_put_sf"/>
</dbReference>
<dbReference type="PROSITE" id="PS50966">
    <property type="entry name" value="ZF_SWIM"/>
    <property type="match status" value="1"/>
</dbReference>
<evidence type="ECO:0000313" key="3">
    <source>
        <dbReference type="EMBL" id="MEV4287380.1"/>
    </source>
</evidence>
<evidence type="ECO:0000313" key="4">
    <source>
        <dbReference type="Proteomes" id="UP001552427"/>
    </source>
</evidence>
<sequence>MATTVTTTEIAAAAGVSLRTAQRWAQQGKVAAVKQHGRWIITVPAQLDDYKPHQIESARQAIEQRAILPSTRRPGMWTAVSSNGTTHYLVHANACTCAAGLKGRRCWHRAAVAILTAAAHRAA</sequence>
<dbReference type="Proteomes" id="UP001552427">
    <property type="component" value="Unassembled WGS sequence"/>
</dbReference>
<proteinExistence type="predicted"/>
<organism evidence="3 4">
    <name type="scientific">Nonomuraea bangladeshensis</name>
    <dbReference type="NCBI Taxonomy" id="404385"/>
    <lineage>
        <taxon>Bacteria</taxon>
        <taxon>Bacillati</taxon>
        <taxon>Actinomycetota</taxon>
        <taxon>Actinomycetes</taxon>
        <taxon>Streptosporangiales</taxon>
        <taxon>Streptosporangiaceae</taxon>
        <taxon>Nonomuraea</taxon>
    </lineage>
</organism>
<name>A0ABV3H5C9_9ACTN</name>
<comment type="caution">
    <text evidence="3">The sequence shown here is derived from an EMBL/GenBank/DDBJ whole genome shotgun (WGS) entry which is preliminary data.</text>
</comment>
<protein>
    <submittedName>
        <fullName evidence="3">Helix-turn-helix domain-containing protein</fullName>
    </submittedName>
</protein>
<keyword evidence="1" id="KW-0863">Zinc-finger</keyword>
<dbReference type="EMBL" id="JBFARM010000005">
    <property type="protein sequence ID" value="MEV4287380.1"/>
    <property type="molecule type" value="Genomic_DNA"/>
</dbReference>
<dbReference type="InterPro" id="IPR007527">
    <property type="entry name" value="Znf_SWIM"/>
</dbReference>
<accession>A0ABV3H5C9</accession>
<reference evidence="3 4" key="1">
    <citation type="submission" date="2024-06" db="EMBL/GenBank/DDBJ databases">
        <title>The Natural Products Discovery Center: Release of the First 8490 Sequenced Strains for Exploring Actinobacteria Biosynthetic Diversity.</title>
        <authorList>
            <person name="Kalkreuter E."/>
            <person name="Kautsar S.A."/>
            <person name="Yang D."/>
            <person name="Bader C.D."/>
            <person name="Teijaro C.N."/>
            <person name="Fluegel L."/>
            <person name="Davis C.M."/>
            <person name="Simpson J.R."/>
            <person name="Lauterbach L."/>
            <person name="Steele A.D."/>
            <person name="Gui C."/>
            <person name="Meng S."/>
            <person name="Li G."/>
            <person name="Viehrig K."/>
            <person name="Ye F."/>
            <person name="Su P."/>
            <person name="Kiefer A.F."/>
            <person name="Nichols A."/>
            <person name="Cepeda A.J."/>
            <person name="Yan W."/>
            <person name="Fan B."/>
            <person name="Jiang Y."/>
            <person name="Adhikari A."/>
            <person name="Zheng C.-J."/>
            <person name="Schuster L."/>
            <person name="Cowan T.M."/>
            <person name="Smanski M.J."/>
            <person name="Chevrette M.G."/>
            <person name="De Carvalho L.P.S."/>
            <person name="Shen B."/>
        </authorList>
    </citation>
    <scope>NUCLEOTIDE SEQUENCE [LARGE SCALE GENOMIC DNA]</scope>
    <source>
        <strain evidence="3 4">NPDC049574</strain>
    </source>
</reference>
<gene>
    <name evidence="3" type="ORF">AB0K40_17890</name>
</gene>
<evidence type="ECO:0000256" key="1">
    <source>
        <dbReference type="PROSITE-ProRule" id="PRU00325"/>
    </source>
</evidence>
<dbReference type="RefSeq" id="WP_364450777.1">
    <property type="nucleotide sequence ID" value="NZ_JBFARM010000005.1"/>
</dbReference>
<keyword evidence="1" id="KW-0862">Zinc</keyword>
<keyword evidence="1" id="KW-0479">Metal-binding</keyword>
<evidence type="ECO:0000259" key="2">
    <source>
        <dbReference type="PROSITE" id="PS50966"/>
    </source>
</evidence>